<keyword evidence="3" id="KW-0687">Ribonucleoprotein</keyword>
<feature type="domain" description="Large ribosomal subunit protein bL12 oligomerization" evidence="5">
    <location>
        <begin position="68"/>
        <end position="112"/>
    </location>
</feature>
<dbReference type="SUPFAM" id="SSF48300">
    <property type="entry name" value="Ribosomal protein L7/12, oligomerisation (N-terminal) domain"/>
    <property type="match status" value="1"/>
</dbReference>
<dbReference type="Pfam" id="PF00542">
    <property type="entry name" value="Ribosomal_L12"/>
    <property type="match status" value="1"/>
</dbReference>
<protein>
    <submittedName>
        <fullName evidence="7">39S ribosomal protein L12, mitochondrial-like</fullName>
    </submittedName>
</protein>
<dbReference type="Gene3D" id="3.30.1390.10">
    <property type="match status" value="1"/>
</dbReference>
<dbReference type="SUPFAM" id="SSF54736">
    <property type="entry name" value="ClpS-like"/>
    <property type="match status" value="1"/>
</dbReference>
<keyword evidence="2" id="KW-0689">Ribosomal protein</keyword>
<evidence type="ECO:0000256" key="1">
    <source>
        <dbReference type="ARBA" id="ARBA00007197"/>
    </source>
</evidence>
<dbReference type="InterPro" id="IPR013823">
    <property type="entry name" value="Ribosomal_bL12_C"/>
</dbReference>
<reference evidence="7" key="1">
    <citation type="submission" date="2025-08" db="UniProtKB">
        <authorList>
            <consortium name="RefSeq"/>
        </authorList>
    </citation>
    <scope>IDENTIFICATION</scope>
    <source>
        <tissue evidence="7">Muscle</tissue>
    </source>
</reference>
<evidence type="ECO:0000259" key="4">
    <source>
        <dbReference type="Pfam" id="PF00542"/>
    </source>
</evidence>
<dbReference type="PANTHER" id="PTHR45987">
    <property type="entry name" value="39S RIBOSOMAL PROTEIN L12"/>
    <property type="match status" value="1"/>
</dbReference>
<dbReference type="HAMAP" id="MF_00368">
    <property type="entry name" value="Ribosomal_bL12"/>
    <property type="match status" value="1"/>
</dbReference>
<sequence>MNSGISKLFGFPRSSFYLTIINRPLRQNKQYVSRLPQVSFSVHSCRYCSTEVLKHPEASGAEKMYPVKIQKIVEDIAQLTLIEVADLNELLKKTLNIQDTPVMAMGAMPMGGVATAPAEEEEEEAPKTAQTSFKVKLVKFNDSKKVALIKEIKNILEGMNLVQAKKFVESAPIVVKADIPKDEAEKLKEALEAVGATCEVE</sequence>
<evidence type="ECO:0000259" key="5">
    <source>
        <dbReference type="Pfam" id="PF16320"/>
    </source>
</evidence>
<dbReference type="InterPro" id="IPR036235">
    <property type="entry name" value="Ribosomal_bL12_oligo_N_sf"/>
</dbReference>
<dbReference type="RefSeq" id="XP_013788877.1">
    <property type="nucleotide sequence ID" value="XM_013933423.2"/>
</dbReference>
<dbReference type="InterPro" id="IPR008932">
    <property type="entry name" value="Ribosomal_bL12_oligo"/>
</dbReference>
<dbReference type="Proteomes" id="UP000694941">
    <property type="component" value="Unplaced"/>
</dbReference>
<dbReference type="InterPro" id="IPR014719">
    <property type="entry name" value="Ribosomal_bL12_C/ClpS-like"/>
</dbReference>
<evidence type="ECO:0000256" key="2">
    <source>
        <dbReference type="ARBA" id="ARBA00022980"/>
    </source>
</evidence>
<organism evidence="6 7">
    <name type="scientific">Limulus polyphemus</name>
    <name type="common">Atlantic horseshoe crab</name>
    <dbReference type="NCBI Taxonomy" id="6850"/>
    <lineage>
        <taxon>Eukaryota</taxon>
        <taxon>Metazoa</taxon>
        <taxon>Ecdysozoa</taxon>
        <taxon>Arthropoda</taxon>
        <taxon>Chelicerata</taxon>
        <taxon>Merostomata</taxon>
        <taxon>Xiphosura</taxon>
        <taxon>Limulidae</taxon>
        <taxon>Limulus</taxon>
    </lineage>
</organism>
<keyword evidence="6" id="KW-1185">Reference proteome</keyword>
<evidence type="ECO:0000256" key="3">
    <source>
        <dbReference type="ARBA" id="ARBA00023274"/>
    </source>
</evidence>
<accession>A0ABM1BUG0</accession>
<evidence type="ECO:0000313" key="6">
    <source>
        <dbReference type="Proteomes" id="UP000694941"/>
    </source>
</evidence>
<dbReference type="GeneID" id="106472766"/>
<feature type="domain" description="Large ribosomal subunit protein bL12 C-terminal" evidence="4">
    <location>
        <begin position="133"/>
        <end position="201"/>
    </location>
</feature>
<dbReference type="Pfam" id="PF16320">
    <property type="entry name" value="Ribosomal_L12_N"/>
    <property type="match status" value="1"/>
</dbReference>
<dbReference type="InterPro" id="IPR000206">
    <property type="entry name" value="Ribosomal_bL12"/>
</dbReference>
<name>A0ABM1BUG0_LIMPO</name>
<dbReference type="PANTHER" id="PTHR45987:SF4">
    <property type="entry name" value="LARGE RIBOSOMAL SUBUNIT PROTEIN BL12M"/>
    <property type="match status" value="1"/>
</dbReference>
<comment type="similarity">
    <text evidence="1">Belongs to the bacterial ribosomal protein bL12 family.</text>
</comment>
<dbReference type="Gene3D" id="1.20.5.710">
    <property type="entry name" value="Single helix bin"/>
    <property type="match status" value="1"/>
</dbReference>
<proteinExistence type="inferred from homology"/>
<gene>
    <name evidence="7" type="primary">LOC106472766</name>
</gene>
<evidence type="ECO:0000313" key="7">
    <source>
        <dbReference type="RefSeq" id="XP_013788877.1"/>
    </source>
</evidence>